<feature type="binding site" evidence="5">
    <location>
        <position position="114"/>
    </location>
    <ligand>
        <name>ATP</name>
        <dbReference type="ChEBI" id="CHEBI:30616"/>
    </ligand>
</feature>
<evidence type="ECO:0000256" key="4">
    <source>
        <dbReference type="ARBA" id="ARBA00022840"/>
    </source>
</evidence>
<keyword evidence="3 8" id="KW-0418">Kinase</keyword>
<sequence>MSATSSPGSRSSDGAWVPPPPRGAPGGPPPFSAPVPAPPLPEDALPAEPPAPGPAAAPPPGPPAAGPPAAERSDAGGEHAEMIGPYRPMELIGSGGMGQVFRARDPRGGTFAVKTLHPHLVDAADSRARLRREVETMGRVTSPRVAEIVEFDVDARVPYIVTRYVEGRPLLDVVRGGGAITGAALWRIAVGTAEALEAVHRAGVVHRDIKPGNVLLEAGEPVVIDFGISQGVDDTRLTHTGGGRSGTWRYLAPELLEGADAGPSADVFAWAATVAFAATGVDLYDAPNDAAVCVRIIRGDHDLSGVPDELRPLLADALAADPSARPSAEALVKRLRALRPDSAGLRVSSGGGPAVSTGDRASGVPPRPPAPIGPYRPLQRLGRGGMGDVFLARADDGRMVAIKTLHPFLPAEFQAKDRLRREVEAMRRIRSRNVVELVDHDVDADPPYIVTRYVEGTSLLEAVKGRGPLPRDGLLRLAGGLADALAAVHEAESVHRDVNPGNVMLVSGDPILIDFGIASLSGASRLTQGPVGTPGYVSPEVLEGRPAGPPTDVFGWAATIAYAATGRRTYEATSPAAFVRRVLTGWPDLAGIDPDLREVLEDALARDPEQRPAAVELAARFANPGSIAPRLRMRPVPKPEPPPPPEPEPPADRVVAGRAAFAQAGFALTVSVIEVSLAEAKRELVAAERSHAIGGTWSEHAAGHARKSLDAATRAARDARTGTGVPANAPRLAEIYQAAGLYARHAQGLLQGRPVMPGQLADVRRAIALLGTARFTRARFKEGYDPAEVDGFVARARGWLAGDRRGLAEVIGADDVRARSFTLRRLRETYDKDEVDAFLAALETELRRTGYV</sequence>
<dbReference type="SUPFAM" id="SSF56112">
    <property type="entry name" value="Protein kinase-like (PK-like)"/>
    <property type="match status" value="2"/>
</dbReference>
<feature type="compositionally biased region" description="Pro residues" evidence="6">
    <location>
        <begin position="365"/>
        <end position="374"/>
    </location>
</feature>
<dbReference type="InterPro" id="IPR000719">
    <property type="entry name" value="Prot_kinase_dom"/>
</dbReference>
<dbReference type="InterPro" id="IPR019933">
    <property type="entry name" value="DivIVA_domain"/>
</dbReference>
<dbReference type="Pfam" id="PF00069">
    <property type="entry name" value="Pkinase"/>
    <property type="match status" value="2"/>
</dbReference>
<evidence type="ECO:0000256" key="6">
    <source>
        <dbReference type="SAM" id="MobiDB-lite"/>
    </source>
</evidence>
<dbReference type="RefSeq" id="WP_208274377.1">
    <property type="nucleotide sequence ID" value="NZ_BAAAGM010000044.1"/>
</dbReference>
<dbReference type="Gene3D" id="6.10.250.660">
    <property type="match status" value="1"/>
</dbReference>
<dbReference type="InterPro" id="IPR008271">
    <property type="entry name" value="Ser/Thr_kinase_AS"/>
</dbReference>
<evidence type="ECO:0000256" key="5">
    <source>
        <dbReference type="PROSITE-ProRule" id="PRU10141"/>
    </source>
</evidence>
<dbReference type="PROSITE" id="PS00108">
    <property type="entry name" value="PROTEIN_KINASE_ST"/>
    <property type="match status" value="1"/>
</dbReference>
<feature type="domain" description="Protein kinase" evidence="7">
    <location>
        <begin position="86"/>
        <end position="338"/>
    </location>
</feature>
<evidence type="ECO:0000256" key="3">
    <source>
        <dbReference type="ARBA" id="ARBA00022777"/>
    </source>
</evidence>
<feature type="region of interest" description="Disordered" evidence="6">
    <location>
        <begin position="628"/>
        <end position="652"/>
    </location>
</feature>
<accession>A0ABS3RG44</accession>
<name>A0ABS3RG44_9ACTN</name>
<evidence type="ECO:0000256" key="2">
    <source>
        <dbReference type="ARBA" id="ARBA00022741"/>
    </source>
</evidence>
<dbReference type="EMBL" id="JAGEOK010000065">
    <property type="protein sequence ID" value="MBO2445199.1"/>
    <property type="molecule type" value="Genomic_DNA"/>
</dbReference>
<dbReference type="Gene3D" id="3.30.200.20">
    <property type="entry name" value="Phosphorylase Kinase, domain 1"/>
    <property type="match status" value="2"/>
</dbReference>
<dbReference type="Gene3D" id="1.10.510.10">
    <property type="entry name" value="Transferase(Phosphotransferase) domain 1"/>
    <property type="match status" value="2"/>
</dbReference>
<dbReference type="SMART" id="SM00220">
    <property type="entry name" value="S_TKc"/>
    <property type="match status" value="2"/>
</dbReference>
<evidence type="ECO:0000313" key="9">
    <source>
        <dbReference type="Proteomes" id="UP000666915"/>
    </source>
</evidence>
<feature type="region of interest" description="Disordered" evidence="6">
    <location>
        <begin position="1"/>
        <end position="81"/>
    </location>
</feature>
<dbReference type="PANTHER" id="PTHR43289">
    <property type="entry name" value="MITOGEN-ACTIVATED PROTEIN KINASE KINASE KINASE 20-RELATED"/>
    <property type="match status" value="1"/>
</dbReference>
<feature type="compositionally biased region" description="Basic and acidic residues" evidence="6">
    <location>
        <begin position="71"/>
        <end position="81"/>
    </location>
</feature>
<comment type="caution">
    <text evidence="8">The sequence shown here is derived from an EMBL/GenBank/DDBJ whole genome shotgun (WGS) entry which is preliminary data.</text>
</comment>
<feature type="binding site" evidence="5">
    <location>
        <position position="403"/>
    </location>
    <ligand>
        <name>ATP</name>
        <dbReference type="ChEBI" id="CHEBI:30616"/>
    </ligand>
</feature>
<dbReference type="PANTHER" id="PTHR43289:SF34">
    <property type="entry name" value="SERINE_THREONINE-PROTEIN KINASE YBDM-RELATED"/>
    <property type="match status" value="1"/>
</dbReference>
<feature type="compositionally biased region" description="Pro residues" evidence="6">
    <location>
        <begin position="636"/>
        <end position="648"/>
    </location>
</feature>
<gene>
    <name evidence="8" type="ORF">J4557_47625</name>
</gene>
<dbReference type="CDD" id="cd14014">
    <property type="entry name" value="STKc_PknB_like"/>
    <property type="match status" value="2"/>
</dbReference>
<dbReference type="Proteomes" id="UP000666915">
    <property type="component" value="Unassembled WGS sequence"/>
</dbReference>
<dbReference type="PROSITE" id="PS50011">
    <property type="entry name" value="PROTEIN_KINASE_DOM"/>
    <property type="match status" value="2"/>
</dbReference>
<dbReference type="PROSITE" id="PS00107">
    <property type="entry name" value="PROTEIN_KINASE_ATP"/>
    <property type="match status" value="2"/>
</dbReference>
<feature type="compositionally biased region" description="Pro residues" evidence="6">
    <location>
        <begin position="17"/>
        <end position="66"/>
    </location>
</feature>
<evidence type="ECO:0000313" key="8">
    <source>
        <dbReference type="EMBL" id="MBO2445199.1"/>
    </source>
</evidence>
<keyword evidence="9" id="KW-1185">Reference proteome</keyword>
<keyword evidence="4 5" id="KW-0067">ATP-binding</keyword>
<dbReference type="InterPro" id="IPR017441">
    <property type="entry name" value="Protein_kinase_ATP_BS"/>
</dbReference>
<dbReference type="NCBIfam" id="TIGR03544">
    <property type="entry name" value="DivI1A_domain"/>
    <property type="match status" value="1"/>
</dbReference>
<reference evidence="8 9" key="1">
    <citation type="submission" date="2021-03" db="EMBL/GenBank/DDBJ databases">
        <authorList>
            <person name="Kanchanasin P."/>
            <person name="Saeng-In P."/>
            <person name="Phongsopitanun W."/>
            <person name="Yuki M."/>
            <person name="Kudo T."/>
            <person name="Ohkuma M."/>
            <person name="Tanasupawat S."/>
        </authorList>
    </citation>
    <scope>NUCLEOTIDE SEQUENCE [LARGE SCALE GENOMIC DNA]</scope>
    <source>
        <strain evidence="8 9">L46</strain>
    </source>
</reference>
<organism evidence="8 9">
    <name type="scientific">Actinomadura nitritigenes</name>
    <dbReference type="NCBI Taxonomy" id="134602"/>
    <lineage>
        <taxon>Bacteria</taxon>
        <taxon>Bacillati</taxon>
        <taxon>Actinomycetota</taxon>
        <taxon>Actinomycetes</taxon>
        <taxon>Streptosporangiales</taxon>
        <taxon>Thermomonosporaceae</taxon>
        <taxon>Actinomadura</taxon>
    </lineage>
</organism>
<keyword evidence="2 5" id="KW-0547">Nucleotide-binding</keyword>
<dbReference type="InterPro" id="IPR011009">
    <property type="entry name" value="Kinase-like_dom_sf"/>
</dbReference>
<dbReference type="GO" id="GO:0016301">
    <property type="term" value="F:kinase activity"/>
    <property type="evidence" value="ECO:0007669"/>
    <property type="project" value="UniProtKB-KW"/>
</dbReference>
<evidence type="ECO:0000259" key="7">
    <source>
        <dbReference type="PROSITE" id="PS50011"/>
    </source>
</evidence>
<keyword evidence="1" id="KW-0808">Transferase</keyword>
<proteinExistence type="predicted"/>
<protein>
    <submittedName>
        <fullName evidence="8">Protein kinase</fullName>
    </submittedName>
</protein>
<feature type="region of interest" description="Disordered" evidence="6">
    <location>
        <begin position="343"/>
        <end position="378"/>
    </location>
</feature>
<feature type="domain" description="Protein kinase" evidence="7">
    <location>
        <begin position="375"/>
        <end position="631"/>
    </location>
</feature>
<feature type="compositionally biased region" description="Polar residues" evidence="6">
    <location>
        <begin position="1"/>
        <end position="12"/>
    </location>
</feature>
<evidence type="ECO:0000256" key="1">
    <source>
        <dbReference type="ARBA" id="ARBA00022679"/>
    </source>
</evidence>